<accession>A0A8H4W1G9</accession>
<dbReference type="Proteomes" id="UP000566819">
    <property type="component" value="Unassembled WGS sequence"/>
</dbReference>
<sequence>MRRHAIAEKTDETATRYLAEVFWTKSPVTTFAKAGLFIKKSGIFLATIPFDHQPTLFNSAPLAEKRRLCQIVPVLLKLPRHLTQKELTDINYIQMGDEEHWLKLTDGTEIPFARYFSPVATKEAGLWDMISEIQQIFLQQDLEKKLENASASGHASKRGGQYELGMTIQNGHQTLQMCSIARKNIDEFRVLNGLLINLAVEIRGMAFKDEDNSLQEAQYFACASLTMGSEHNREFSAIQVNFSKAGGELGGEIKESGRLHVDGQDDPMRYSVMIGLGYHPKTHYPGRFSITTAKITCLWAPYSALVFKGIHSHFGSGEGAYDVKLPEDSPLRFRLPEGIEYPKLPEGTPYKRVNAVAYGKGAFMEPRTQYIQPEFYEDRSLAYFVTPHNMQEWRMRQAIREAGVQGLADGNLDDVSRDPEYWCTQFEWDSEDYGKGRPRREIAEECLKYVGFTDPRIKELRDIIDDNACGKKFPRFAGDDPKRNLKNGVPHWTHQDYQFEPFDEEKDEVPAQKMLTG</sequence>
<organism evidence="2 3">
    <name type="scientific">Cudoniella acicularis</name>
    <dbReference type="NCBI Taxonomy" id="354080"/>
    <lineage>
        <taxon>Eukaryota</taxon>
        <taxon>Fungi</taxon>
        <taxon>Dikarya</taxon>
        <taxon>Ascomycota</taxon>
        <taxon>Pezizomycotina</taxon>
        <taxon>Leotiomycetes</taxon>
        <taxon>Helotiales</taxon>
        <taxon>Tricladiaceae</taxon>
        <taxon>Cudoniella</taxon>
    </lineage>
</organism>
<reference evidence="2 3" key="1">
    <citation type="submission" date="2020-03" db="EMBL/GenBank/DDBJ databases">
        <title>Draft Genome Sequence of Cudoniella acicularis.</title>
        <authorList>
            <person name="Buettner E."/>
            <person name="Kellner H."/>
        </authorList>
    </citation>
    <scope>NUCLEOTIDE SEQUENCE [LARGE SCALE GENOMIC DNA]</scope>
    <source>
        <strain evidence="2 3">DSM 108380</strain>
    </source>
</reference>
<evidence type="ECO:0000313" key="3">
    <source>
        <dbReference type="Proteomes" id="UP000566819"/>
    </source>
</evidence>
<protein>
    <submittedName>
        <fullName evidence="2">Uncharacterized protein</fullName>
    </submittedName>
</protein>
<evidence type="ECO:0000256" key="1">
    <source>
        <dbReference type="SAM" id="MobiDB-lite"/>
    </source>
</evidence>
<evidence type="ECO:0000313" key="2">
    <source>
        <dbReference type="EMBL" id="KAF4630162.1"/>
    </source>
</evidence>
<dbReference type="OrthoDB" id="3450125at2759"/>
<keyword evidence="3" id="KW-1185">Reference proteome</keyword>
<comment type="caution">
    <text evidence="2">The sequence shown here is derived from an EMBL/GenBank/DDBJ whole genome shotgun (WGS) entry which is preliminary data.</text>
</comment>
<dbReference type="EMBL" id="JAAMPI010000581">
    <property type="protein sequence ID" value="KAF4630162.1"/>
    <property type="molecule type" value="Genomic_DNA"/>
</dbReference>
<proteinExistence type="predicted"/>
<feature type="region of interest" description="Disordered" evidence="1">
    <location>
        <begin position="498"/>
        <end position="517"/>
    </location>
</feature>
<gene>
    <name evidence="2" type="ORF">G7Y89_g7982</name>
</gene>
<name>A0A8H4W1G9_9HELO</name>
<dbReference type="AlphaFoldDB" id="A0A8H4W1G9"/>